<evidence type="ECO:0000256" key="1">
    <source>
        <dbReference type="SAM" id="SignalP"/>
    </source>
</evidence>
<dbReference type="Proteomes" id="UP001321498">
    <property type="component" value="Chromosome"/>
</dbReference>
<reference evidence="4" key="1">
    <citation type="journal article" date="2019" name="Int. J. Syst. Evol. Microbiol.">
        <title>The Global Catalogue of Microorganisms (GCM) 10K type strain sequencing project: providing services to taxonomists for standard genome sequencing and annotation.</title>
        <authorList>
            <consortium name="The Broad Institute Genomics Platform"/>
            <consortium name="The Broad Institute Genome Sequencing Center for Infectious Disease"/>
            <person name="Wu L."/>
            <person name="Ma J."/>
        </authorList>
    </citation>
    <scope>NUCLEOTIDE SEQUENCE [LARGE SCALE GENOMIC DNA]</scope>
    <source>
        <strain evidence="4">NBRC 108725</strain>
    </source>
</reference>
<dbReference type="InterPro" id="IPR000073">
    <property type="entry name" value="AB_hydrolase_1"/>
</dbReference>
<dbReference type="Gene3D" id="3.40.50.1820">
    <property type="entry name" value="alpha/beta hydrolase"/>
    <property type="match status" value="1"/>
</dbReference>
<dbReference type="InterPro" id="IPR029058">
    <property type="entry name" value="AB_hydrolase_fold"/>
</dbReference>
<keyword evidence="4" id="KW-1185">Reference proteome</keyword>
<feature type="chain" id="PRO_5045473200" description="AB hydrolase-1 domain-containing protein" evidence="1">
    <location>
        <begin position="22"/>
        <end position="284"/>
    </location>
</feature>
<name>A0ABM8GEW8_9MICO</name>
<accession>A0ABM8GEW8</accession>
<protein>
    <recommendedName>
        <fullName evidence="2">AB hydrolase-1 domain-containing protein</fullName>
    </recommendedName>
</protein>
<dbReference type="SUPFAM" id="SSF53474">
    <property type="entry name" value="alpha/beta-Hydrolases"/>
    <property type="match status" value="1"/>
</dbReference>
<evidence type="ECO:0000313" key="3">
    <source>
        <dbReference type="EMBL" id="BDZ46897.1"/>
    </source>
</evidence>
<dbReference type="EMBL" id="AP027731">
    <property type="protein sequence ID" value="BDZ46897.1"/>
    <property type="molecule type" value="Genomic_DNA"/>
</dbReference>
<keyword evidence="1" id="KW-0732">Signal</keyword>
<feature type="signal peptide" evidence="1">
    <location>
        <begin position="1"/>
        <end position="21"/>
    </location>
</feature>
<proteinExistence type="predicted"/>
<evidence type="ECO:0000259" key="2">
    <source>
        <dbReference type="Pfam" id="PF12697"/>
    </source>
</evidence>
<organism evidence="3 4">
    <name type="scientific">Naasia aerilata</name>
    <dbReference type="NCBI Taxonomy" id="1162966"/>
    <lineage>
        <taxon>Bacteria</taxon>
        <taxon>Bacillati</taxon>
        <taxon>Actinomycetota</taxon>
        <taxon>Actinomycetes</taxon>
        <taxon>Micrococcales</taxon>
        <taxon>Microbacteriaceae</taxon>
        <taxon>Naasia</taxon>
    </lineage>
</organism>
<gene>
    <name evidence="3" type="ORF">GCM10025866_28060</name>
</gene>
<feature type="domain" description="AB hydrolase-1" evidence="2">
    <location>
        <begin position="176"/>
        <end position="268"/>
    </location>
</feature>
<sequence length="284" mass="30739">MARRARALVSVAVTLGSVATAAALFAGAVTTRVARTVVMPPRKRSQDTRVFSVDEAAGTVVLSSNADSLLPGDYSFWFDQGGGHARLGQIVDRGVGTVTRRILAVDFGDLAAARSGRFSGWYYLSPKELGVPYESVRVPTSLGLAPAWLIPAERPSSRWVIQVHGRATLRQEALRAVPVFRNAGYTSLLISYRNDGEAPPSPDRRYSLGDREWLDVEAAILFALDRGAEDVVLMGWSMGGATVLQAATRSRLRSLVTAIVLDSPVVNWVDTLLYQGRRCRSPGP</sequence>
<dbReference type="RefSeq" id="WP_286276883.1">
    <property type="nucleotide sequence ID" value="NZ_AP027731.1"/>
</dbReference>
<evidence type="ECO:0000313" key="4">
    <source>
        <dbReference type="Proteomes" id="UP001321498"/>
    </source>
</evidence>
<dbReference type="Pfam" id="PF12697">
    <property type="entry name" value="Abhydrolase_6"/>
    <property type="match status" value="1"/>
</dbReference>